<accession>A0ABT9BIU3</accession>
<proteinExistence type="predicted"/>
<keyword evidence="7" id="KW-1185">Reference proteome</keyword>
<evidence type="ECO:0000256" key="3">
    <source>
        <dbReference type="SAM" id="Phobius"/>
    </source>
</evidence>
<dbReference type="InterPro" id="IPR001054">
    <property type="entry name" value="A/G_cyclase"/>
</dbReference>
<dbReference type="EMBL" id="JAUQUB010000001">
    <property type="protein sequence ID" value="MDO7880951.1"/>
    <property type="molecule type" value="Genomic_DNA"/>
</dbReference>
<sequence length="725" mass="77428">MSHAGPPPPPAEGSIVLPSPSVKPGLSIRSILLIMLLLVSVASSVVVGLIGYVNGRDSLQDAAFDRLTEVRDSKAREVVSLFTNIENALLLSARGETVAQAMQQFSAAFQQLESVPLTADERAQLEAYFTDTFGPQLEEATGQPVDASTFVPTDPAQSYLALKYTAPFTDPAEAITVDDAGDGSAWSATHAQYHDFFRRMTQLLSFEDVLLIDSGGNIVYSAYKGVDLGSNLDSGPLQRTNLADAYSQAMTGNLADTVVLTDFAPYPPSLGIPAAWAVTPVAVDGVIVGALAVEMPIDQIDFVMSGGGDWEGSGLGETGETYIVGANDSLMRSISRDLVEDPERYLEQAVAAGTPPNVAKRAVETGSTLLLQPVRTDAVTSAAAGTTGTTLNVGYLGGETIAAYAPLDIPGLDWVIVAELDSAEAFGPVDDFTRNLVLSSAVIVLVVSLLSLVIAGVIVRPLRRLRDAARRIAAGEEGVQVDAGTSDELADVGAAFNDMSRSLQVKAALLEQQQEENERLLHSLMPEPLAKRYREGARTIALDHQEVTVMFADIVGFEAFSRGKSSEVALEQLNEILRSFDEAAERLGIERVRTTRAGYLASCGLIVPRVDNARRMVDFAIELQRILERFGGKHGASLSVRAGLDTGTVTSGLIGQTQISYDLWGDAVNLAFQVQGTHSDSGIFLTQAVVDRMPDTVHVRDWGIVNTATGPQRVWRIDPDDTHAN</sequence>
<feature type="transmembrane region" description="Helical" evidence="3">
    <location>
        <begin position="436"/>
        <end position="462"/>
    </location>
</feature>
<dbReference type="SMART" id="SM00304">
    <property type="entry name" value="HAMP"/>
    <property type="match status" value="1"/>
</dbReference>
<dbReference type="PANTHER" id="PTHR45655">
    <property type="entry name" value="GUANYLATE CYCLASE SOLUBLE SUBUNIT BETA-2"/>
    <property type="match status" value="1"/>
</dbReference>
<dbReference type="RefSeq" id="WP_305001375.1">
    <property type="nucleotide sequence ID" value="NZ_JAUQUB010000001.1"/>
</dbReference>
<name>A0ABT9BIU3_9MICO</name>
<dbReference type="SUPFAM" id="SSF158472">
    <property type="entry name" value="HAMP domain-like"/>
    <property type="match status" value="1"/>
</dbReference>
<keyword evidence="2 3" id="KW-1133">Transmembrane helix</keyword>
<dbReference type="Proteomes" id="UP001241072">
    <property type="component" value="Unassembled WGS sequence"/>
</dbReference>
<evidence type="ECO:0000313" key="6">
    <source>
        <dbReference type="EMBL" id="MDO7880951.1"/>
    </source>
</evidence>
<evidence type="ECO:0000256" key="2">
    <source>
        <dbReference type="ARBA" id="ARBA00022989"/>
    </source>
</evidence>
<dbReference type="InterPro" id="IPR003660">
    <property type="entry name" value="HAMP_dom"/>
</dbReference>
<dbReference type="Gene3D" id="1.10.8.500">
    <property type="entry name" value="HAMP domain in histidine kinase"/>
    <property type="match status" value="1"/>
</dbReference>
<dbReference type="Gene3D" id="3.30.70.1230">
    <property type="entry name" value="Nucleotide cyclase"/>
    <property type="match status" value="1"/>
</dbReference>
<evidence type="ECO:0000313" key="7">
    <source>
        <dbReference type="Proteomes" id="UP001241072"/>
    </source>
</evidence>
<dbReference type="SUPFAM" id="SSF55073">
    <property type="entry name" value="Nucleotide cyclase"/>
    <property type="match status" value="1"/>
</dbReference>
<dbReference type="InterPro" id="IPR029787">
    <property type="entry name" value="Nucleotide_cyclase"/>
</dbReference>
<dbReference type="Gene3D" id="3.30.450.20">
    <property type="entry name" value="PAS domain"/>
    <property type="match status" value="1"/>
</dbReference>
<comment type="caution">
    <text evidence="6">The sequence shown here is derived from an EMBL/GenBank/DDBJ whole genome shotgun (WGS) entry which is preliminary data.</text>
</comment>
<evidence type="ECO:0000256" key="1">
    <source>
        <dbReference type="ARBA" id="ARBA00022692"/>
    </source>
</evidence>
<evidence type="ECO:0000259" key="5">
    <source>
        <dbReference type="PROSITE" id="PS50885"/>
    </source>
</evidence>
<gene>
    <name evidence="6" type="ORF">Q5716_01790</name>
</gene>
<dbReference type="Pfam" id="PF00211">
    <property type="entry name" value="Guanylate_cyc"/>
    <property type="match status" value="1"/>
</dbReference>
<reference evidence="6 7" key="1">
    <citation type="submission" date="2023-07" db="EMBL/GenBank/DDBJ databases">
        <title>Protaetiibacter sp. nov WY-16 isolated from soil.</title>
        <authorList>
            <person name="Liu B."/>
            <person name="Wan Y."/>
        </authorList>
    </citation>
    <scope>NUCLEOTIDE SEQUENCE [LARGE SCALE GENOMIC DNA]</scope>
    <source>
        <strain evidence="6 7">WY-16</strain>
    </source>
</reference>
<keyword evidence="1 3" id="KW-0812">Transmembrane</keyword>
<dbReference type="PANTHER" id="PTHR45655:SF13">
    <property type="entry name" value="SOLUBLE GUANYLATE CYCLASE GCY-32-RELATED"/>
    <property type="match status" value="1"/>
</dbReference>
<organism evidence="6 7">
    <name type="scientific">Antiquaquibacter soli</name>
    <dbReference type="NCBI Taxonomy" id="3064523"/>
    <lineage>
        <taxon>Bacteria</taxon>
        <taxon>Bacillati</taxon>
        <taxon>Actinomycetota</taxon>
        <taxon>Actinomycetes</taxon>
        <taxon>Micrococcales</taxon>
        <taxon>Microbacteriaceae</taxon>
        <taxon>Antiquaquibacter</taxon>
    </lineage>
</organism>
<dbReference type="PROSITE" id="PS50125">
    <property type="entry name" value="GUANYLATE_CYCLASE_2"/>
    <property type="match status" value="1"/>
</dbReference>
<dbReference type="SMART" id="SM00044">
    <property type="entry name" value="CYCc"/>
    <property type="match status" value="1"/>
</dbReference>
<protein>
    <submittedName>
        <fullName evidence="6">Adenylate/guanylate cyclase domain-containing protein</fullName>
    </submittedName>
</protein>
<keyword evidence="3" id="KW-0472">Membrane</keyword>
<feature type="domain" description="HAMP" evidence="5">
    <location>
        <begin position="456"/>
        <end position="508"/>
    </location>
</feature>
<dbReference type="PROSITE" id="PS50885">
    <property type="entry name" value="HAMP"/>
    <property type="match status" value="1"/>
</dbReference>
<dbReference type="Pfam" id="PF00672">
    <property type="entry name" value="HAMP"/>
    <property type="match status" value="1"/>
</dbReference>
<feature type="transmembrane region" description="Helical" evidence="3">
    <location>
        <begin position="31"/>
        <end position="53"/>
    </location>
</feature>
<evidence type="ECO:0000259" key="4">
    <source>
        <dbReference type="PROSITE" id="PS50125"/>
    </source>
</evidence>
<dbReference type="CDD" id="cd07302">
    <property type="entry name" value="CHD"/>
    <property type="match status" value="1"/>
</dbReference>
<feature type="domain" description="Guanylate cyclase" evidence="4">
    <location>
        <begin position="548"/>
        <end position="675"/>
    </location>
</feature>